<proteinExistence type="predicted"/>
<name>A0A383APF6_9ZZZZ</name>
<gene>
    <name evidence="1" type="ORF">METZ01_LOCUS461852</name>
</gene>
<sequence length="32" mass="3525">VVSDSGPQPINVMETRSTEAMVMGRRLIGMVY</sequence>
<protein>
    <submittedName>
        <fullName evidence="1">Uncharacterized protein</fullName>
    </submittedName>
</protein>
<feature type="non-terminal residue" evidence="1">
    <location>
        <position position="1"/>
    </location>
</feature>
<reference evidence="1" key="1">
    <citation type="submission" date="2018-05" db="EMBL/GenBank/DDBJ databases">
        <authorList>
            <person name="Lanie J.A."/>
            <person name="Ng W.-L."/>
            <person name="Kazmierczak K.M."/>
            <person name="Andrzejewski T.M."/>
            <person name="Davidsen T.M."/>
            <person name="Wayne K.J."/>
            <person name="Tettelin H."/>
            <person name="Glass J.I."/>
            <person name="Rusch D."/>
            <person name="Podicherti R."/>
            <person name="Tsui H.-C.T."/>
            <person name="Winkler M.E."/>
        </authorList>
    </citation>
    <scope>NUCLEOTIDE SEQUENCE</scope>
</reference>
<evidence type="ECO:0000313" key="1">
    <source>
        <dbReference type="EMBL" id="SVE08998.1"/>
    </source>
</evidence>
<organism evidence="1">
    <name type="scientific">marine metagenome</name>
    <dbReference type="NCBI Taxonomy" id="408172"/>
    <lineage>
        <taxon>unclassified sequences</taxon>
        <taxon>metagenomes</taxon>
        <taxon>ecological metagenomes</taxon>
    </lineage>
</organism>
<dbReference type="AlphaFoldDB" id="A0A383APF6"/>
<accession>A0A383APF6</accession>
<dbReference type="EMBL" id="UINC01193394">
    <property type="protein sequence ID" value="SVE08998.1"/>
    <property type="molecule type" value="Genomic_DNA"/>
</dbReference>